<organism evidence="3 4">
    <name type="scientific">Bacterioplanes sanyensis</name>
    <dbReference type="NCBI Taxonomy" id="1249553"/>
    <lineage>
        <taxon>Bacteria</taxon>
        <taxon>Pseudomonadati</taxon>
        <taxon>Pseudomonadota</taxon>
        <taxon>Gammaproteobacteria</taxon>
        <taxon>Oceanospirillales</taxon>
        <taxon>Oceanospirillaceae</taxon>
        <taxon>Bacterioplanes</taxon>
    </lineage>
</organism>
<feature type="coiled-coil region" evidence="1">
    <location>
        <begin position="63"/>
        <end position="90"/>
    </location>
</feature>
<dbReference type="RefSeq" id="WP_094059564.1">
    <property type="nucleotide sequence ID" value="NZ_CP022530.1"/>
</dbReference>
<keyword evidence="2" id="KW-0812">Transmembrane</keyword>
<evidence type="ECO:0000256" key="2">
    <source>
        <dbReference type="SAM" id="Phobius"/>
    </source>
</evidence>
<name>A0A222FHA3_9GAMM</name>
<keyword evidence="4" id="KW-1185">Reference proteome</keyword>
<feature type="transmembrane region" description="Helical" evidence="2">
    <location>
        <begin position="28"/>
        <end position="51"/>
    </location>
</feature>
<gene>
    <name evidence="3" type="ORF">CHH28_06600</name>
</gene>
<keyword evidence="2" id="KW-0472">Membrane</keyword>
<proteinExistence type="predicted"/>
<dbReference type="OrthoDB" id="6195508at2"/>
<protein>
    <submittedName>
        <fullName evidence="3">Uncharacterized protein</fullName>
    </submittedName>
</protein>
<keyword evidence="1" id="KW-0175">Coiled coil</keyword>
<reference evidence="3 4" key="1">
    <citation type="submission" date="2017-07" db="EMBL/GenBank/DDBJ databases">
        <title>Annotated genome sequence of Bacterioplanes sanyensis isolated from Red Sea.</title>
        <authorList>
            <person name="Rehman Z.U."/>
        </authorList>
    </citation>
    <scope>NUCLEOTIDE SEQUENCE [LARGE SCALE GENOMIC DNA]</scope>
    <source>
        <strain evidence="3 4">NV9</strain>
    </source>
</reference>
<accession>A0A222FHA3</accession>
<dbReference type="Proteomes" id="UP000202440">
    <property type="component" value="Chromosome"/>
</dbReference>
<sequence>MSEESEQLTEEQRIARLERHVSTNRTTLAVLVLIGVVMLSVGLTVAVVKFLEPETPLIDHSEFVKLQKQVEALTDSADAYQQNLVDAKRVMDSSNATAFKRILLEQERSYQTHLRALKDGMRDLARMVPGSRTWLEIYNEQMDEALLQSRDRQKYLQSLQTDRLPQAQPLDLD</sequence>
<evidence type="ECO:0000256" key="1">
    <source>
        <dbReference type="SAM" id="Coils"/>
    </source>
</evidence>
<dbReference type="KEGG" id="bsan:CHH28_06600"/>
<dbReference type="EMBL" id="CP022530">
    <property type="protein sequence ID" value="ASP38368.1"/>
    <property type="molecule type" value="Genomic_DNA"/>
</dbReference>
<evidence type="ECO:0000313" key="4">
    <source>
        <dbReference type="Proteomes" id="UP000202440"/>
    </source>
</evidence>
<keyword evidence="2" id="KW-1133">Transmembrane helix</keyword>
<evidence type="ECO:0000313" key="3">
    <source>
        <dbReference type="EMBL" id="ASP38368.1"/>
    </source>
</evidence>
<dbReference type="AlphaFoldDB" id="A0A222FHA3"/>